<reference evidence="3" key="2">
    <citation type="submission" date="2015-01" db="EMBL/GenBank/DDBJ databases">
        <title>Evolutionary Origins and Diversification of the Mycorrhizal Mutualists.</title>
        <authorList>
            <consortium name="DOE Joint Genome Institute"/>
            <consortium name="Mycorrhizal Genomics Consortium"/>
            <person name="Kohler A."/>
            <person name="Kuo A."/>
            <person name="Nagy L.G."/>
            <person name="Floudas D."/>
            <person name="Copeland A."/>
            <person name="Barry K.W."/>
            <person name="Cichocki N."/>
            <person name="Veneault-Fourrey C."/>
            <person name="LaButti K."/>
            <person name="Lindquist E.A."/>
            <person name="Lipzen A."/>
            <person name="Lundell T."/>
            <person name="Morin E."/>
            <person name="Murat C."/>
            <person name="Riley R."/>
            <person name="Ohm R."/>
            <person name="Sun H."/>
            <person name="Tunlid A."/>
            <person name="Henrissat B."/>
            <person name="Grigoriev I.V."/>
            <person name="Hibbett D.S."/>
            <person name="Martin F."/>
        </authorList>
    </citation>
    <scope>NUCLEOTIDE SEQUENCE [LARGE SCALE GENOMIC DNA]</scope>
    <source>
        <strain evidence="3">F 1598</strain>
    </source>
</reference>
<evidence type="ECO:0000256" key="1">
    <source>
        <dbReference type="SAM" id="Coils"/>
    </source>
</evidence>
<accession>A0A0C3BLU7</accession>
<evidence type="ECO:0000313" key="2">
    <source>
        <dbReference type="EMBL" id="KIM78297.1"/>
    </source>
</evidence>
<feature type="coiled-coil region" evidence="1">
    <location>
        <begin position="78"/>
        <end position="105"/>
    </location>
</feature>
<dbReference type="Proteomes" id="UP000054166">
    <property type="component" value="Unassembled WGS sequence"/>
</dbReference>
<dbReference type="HOGENOM" id="CLU_1806940_0_0_1"/>
<organism evidence="2 3">
    <name type="scientific">Piloderma croceum (strain F 1598)</name>
    <dbReference type="NCBI Taxonomy" id="765440"/>
    <lineage>
        <taxon>Eukaryota</taxon>
        <taxon>Fungi</taxon>
        <taxon>Dikarya</taxon>
        <taxon>Basidiomycota</taxon>
        <taxon>Agaricomycotina</taxon>
        <taxon>Agaricomycetes</taxon>
        <taxon>Agaricomycetidae</taxon>
        <taxon>Atheliales</taxon>
        <taxon>Atheliaceae</taxon>
        <taxon>Piloderma</taxon>
    </lineage>
</organism>
<evidence type="ECO:0000313" key="3">
    <source>
        <dbReference type="Proteomes" id="UP000054166"/>
    </source>
</evidence>
<reference evidence="2 3" key="1">
    <citation type="submission" date="2014-04" db="EMBL/GenBank/DDBJ databases">
        <authorList>
            <consortium name="DOE Joint Genome Institute"/>
            <person name="Kuo A."/>
            <person name="Tarkka M."/>
            <person name="Buscot F."/>
            <person name="Kohler A."/>
            <person name="Nagy L.G."/>
            <person name="Floudas D."/>
            <person name="Copeland A."/>
            <person name="Barry K.W."/>
            <person name="Cichocki N."/>
            <person name="Veneault-Fourrey C."/>
            <person name="LaButti K."/>
            <person name="Lindquist E.A."/>
            <person name="Lipzen A."/>
            <person name="Lundell T."/>
            <person name="Morin E."/>
            <person name="Murat C."/>
            <person name="Sun H."/>
            <person name="Tunlid A."/>
            <person name="Henrissat B."/>
            <person name="Grigoriev I.V."/>
            <person name="Hibbett D.S."/>
            <person name="Martin F."/>
            <person name="Nordberg H.P."/>
            <person name="Cantor M.N."/>
            <person name="Hua S.X."/>
        </authorList>
    </citation>
    <scope>NUCLEOTIDE SEQUENCE [LARGE SCALE GENOMIC DNA]</scope>
    <source>
        <strain evidence="2 3">F 1598</strain>
    </source>
</reference>
<dbReference type="InParanoid" id="A0A0C3BLU7"/>
<protein>
    <submittedName>
        <fullName evidence="2">Uncharacterized protein</fullName>
    </submittedName>
</protein>
<dbReference type="EMBL" id="KN833017">
    <property type="protein sequence ID" value="KIM78297.1"/>
    <property type="molecule type" value="Genomic_DNA"/>
</dbReference>
<keyword evidence="3" id="KW-1185">Reference proteome</keyword>
<proteinExistence type="predicted"/>
<sequence length="143" mass="16518">MKSSPPLMRFVTGLQHDLTQMSAIRYVVVILHNIIARSGAFSKNWLTSYFLQISKVSSTLAQLCRDKIGKTWDLWTDLQKSRGNEEDLEEQLREAQAVARALQDELHQALYMYRAANPHSPYEMTVIRTDPDYVDALGRTCWR</sequence>
<keyword evidence="1" id="KW-0175">Coiled coil</keyword>
<name>A0A0C3BLU7_PILCF</name>
<dbReference type="AlphaFoldDB" id="A0A0C3BLU7"/>
<gene>
    <name evidence="2" type="ORF">PILCRDRAFT_595071</name>
</gene>